<reference evidence="1 2" key="1">
    <citation type="journal article" date="2015" name="Nature">
        <title>rRNA introns, odd ribosomes, and small enigmatic genomes across a large radiation of phyla.</title>
        <authorList>
            <person name="Brown C.T."/>
            <person name="Hug L.A."/>
            <person name="Thomas B.C."/>
            <person name="Sharon I."/>
            <person name="Castelle C.J."/>
            <person name="Singh A."/>
            <person name="Wilkins M.J."/>
            <person name="Williams K.H."/>
            <person name="Banfield J.F."/>
        </authorList>
    </citation>
    <scope>NUCLEOTIDE SEQUENCE [LARGE SCALE GENOMIC DNA]</scope>
</reference>
<dbReference type="InterPro" id="IPR005883">
    <property type="entry name" value="PilM"/>
</dbReference>
<dbReference type="Pfam" id="PF11104">
    <property type="entry name" value="PilM_2"/>
    <property type="match status" value="1"/>
</dbReference>
<evidence type="ECO:0000313" key="2">
    <source>
        <dbReference type="Proteomes" id="UP000033870"/>
    </source>
</evidence>
<dbReference type="PANTHER" id="PTHR32432">
    <property type="entry name" value="CELL DIVISION PROTEIN FTSA-RELATED"/>
    <property type="match status" value="1"/>
</dbReference>
<dbReference type="InterPro" id="IPR043129">
    <property type="entry name" value="ATPase_NBD"/>
</dbReference>
<dbReference type="Proteomes" id="UP000033870">
    <property type="component" value="Unassembled WGS sequence"/>
</dbReference>
<organism evidence="1 2">
    <name type="scientific">Candidatus Magasanikbacteria bacterium GW2011_GWA2_56_11</name>
    <dbReference type="NCBI Taxonomy" id="1619044"/>
    <lineage>
        <taxon>Bacteria</taxon>
        <taxon>Candidatus Magasanikiibacteriota</taxon>
    </lineage>
</organism>
<proteinExistence type="predicted"/>
<name>A0A0G1YGA7_9BACT</name>
<dbReference type="InterPro" id="IPR050696">
    <property type="entry name" value="FtsA/MreB"/>
</dbReference>
<comment type="caution">
    <text evidence="1">The sequence shown here is derived from an EMBL/GenBank/DDBJ whole genome shotgun (WGS) entry which is preliminary data.</text>
</comment>
<dbReference type="PANTHER" id="PTHR32432:SF3">
    <property type="entry name" value="ETHANOLAMINE UTILIZATION PROTEIN EUTJ"/>
    <property type="match status" value="1"/>
</dbReference>
<dbReference type="Gene3D" id="3.30.420.40">
    <property type="match status" value="2"/>
</dbReference>
<dbReference type="SUPFAM" id="SSF53067">
    <property type="entry name" value="Actin-like ATPase domain"/>
    <property type="match status" value="2"/>
</dbReference>
<dbReference type="AlphaFoldDB" id="A0A0G1YGA7"/>
<dbReference type="PIRSF" id="PIRSF019169">
    <property type="entry name" value="PilM"/>
    <property type="match status" value="1"/>
</dbReference>
<protein>
    <submittedName>
        <fullName evidence="1">Pilus-associated protein pilM</fullName>
    </submittedName>
</protein>
<dbReference type="Gene3D" id="3.30.1490.300">
    <property type="match status" value="1"/>
</dbReference>
<sequence length="378" mass="42084">MGIFGHKIESYIGVDIGAHGVKLVELRKNKGRPQLWTYGLVDKNLDIHLSAVGERGIPELRAEQTGGGRSTPAEVLPSTLETDERRIAEYAELLKVIVKKARVEGRRAVSSIPVSSVFHTVINLPKVEPKEVDALVRAEVAKVLPRPLEEMQVVHQPVPLDKEAEKKYLRLLVTAAPKNFVAFYTSVFRRAGLELSELETEAFALARSLVGRDQSVSMLIDIGAERTNFSIIDQGLPMTQRSLQIGGNNIDAVLAEILGLPIEPVGKLVHDLSYLPPETLRAEPFVRLLEPIVKEIQYHFDLYLHQSGNEGKRPEKIILTGGVALFPPVMSYIKRFFPLRVFIGDPWARVIYQDKLKTIIGELGPRMAVSIGLALRNF</sequence>
<gene>
    <name evidence="1" type="ORF">UY92_C0006G0039</name>
</gene>
<dbReference type="CDD" id="cd24049">
    <property type="entry name" value="ASKHA_NBD_PilM"/>
    <property type="match status" value="1"/>
</dbReference>
<dbReference type="EMBL" id="LCRX01000006">
    <property type="protein sequence ID" value="KKW42478.1"/>
    <property type="molecule type" value="Genomic_DNA"/>
</dbReference>
<accession>A0A0G1YGA7</accession>
<dbReference type="STRING" id="1619044.UY92_C0006G0039"/>
<evidence type="ECO:0000313" key="1">
    <source>
        <dbReference type="EMBL" id="KKW42478.1"/>
    </source>
</evidence>